<dbReference type="HOGENOM" id="CLU_776501_0_0_1"/>
<organism evidence="3 4">
    <name type="scientific">Scleroderma citrinum Foug A</name>
    <dbReference type="NCBI Taxonomy" id="1036808"/>
    <lineage>
        <taxon>Eukaryota</taxon>
        <taxon>Fungi</taxon>
        <taxon>Dikarya</taxon>
        <taxon>Basidiomycota</taxon>
        <taxon>Agaricomycotina</taxon>
        <taxon>Agaricomycetes</taxon>
        <taxon>Agaricomycetidae</taxon>
        <taxon>Boletales</taxon>
        <taxon>Sclerodermatineae</taxon>
        <taxon>Sclerodermataceae</taxon>
        <taxon>Scleroderma</taxon>
    </lineage>
</organism>
<dbReference type="Proteomes" id="UP000053989">
    <property type="component" value="Unassembled WGS sequence"/>
</dbReference>
<dbReference type="PANTHER" id="PTHR18896">
    <property type="entry name" value="PHOSPHOLIPASE D"/>
    <property type="match status" value="1"/>
</dbReference>
<evidence type="ECO:0008006" key="5">
    <source>
        <dbReference type="Google" id="ProtNLM"/>
    </source>
</evidence>
<keyword evidence="1" id="KW-0677">Repeat</keyword>
<dbReference type="InParanoid" id="A0A0C3A805"/>
<name>A0A0C3A805_9AGAM</name>
<dbReference type="OrthoDB" id="14911at2759"/>
<dbReference type="SUPFAM" id="SSF56024">
    <property type="entry name" value="Phospholipase D/nuclease"/>
    <property type="match status" value="1"/>
</dbReference>
<evidence type="ECO:0000256" key="2">
    <source>
        <dbReference type="ARBA" id="ARBA00023098"/>
    </source>
</evidence>
<sequence length="357" mass="40421">MLLPSDRALAFVKRCSLPRPHNAVLRVYINSENSQAQQDTCPCSTSLSTWQIAFQSLESKEPAIKLSESSMLIRSSNEDRLHIGRHDTPQEKLNDEIRAQINAGHRFQSFAGERSENAIKWHIDGHDYMWAVSEMLDNARDVIFIMRPFMKTTPGKVPRLEAGQTATAQDIARRQGLCDRVQRSHTNHEHELKAYQGTELSIRTFYVSATWIISEVKVVDDNHFACIGGLDLCFGRWDMHNHPLADVHPIDFSLTLFPGQDYNNARVLDFQDVSNYIDNVVSILETPRMPWHEVHMTICGTVVSISVSTDESFEWANSKAYAPPYAKIASSAVVRRGSVLSIHPPSALYPVMGRMER</sequence>
<evidence type="ECO:0000313" key="4">
    <source>
        <dbReference type="Proteomes" id="UP000053989"/>
    </source>
</evidence>
<dbReference type="GO" id="GO:0004630">
    <property type="term" value="F:phospholipase D activity"/>
    <property type="evidence" value="ECO:0007669"/>
    <property type="project" value="TreeGrafter"/>
</dbReference>
<evidence type="ECO:0000256" key="1">
    <source>
        <dbReference type="ARBA" id="ARBA00022737"/>
    </source>
</evidence>
<keyword evidence="4" id="KW-1185">Reference proteome</keyword>
<reference evidence="3 4" key="1">
    <citation type="submission" date="2014-04" db="EMBL/GenBank/DDBJ databases">
        <authorList>
            <consortium name="DOE Joint Genome Institute"/>
            <person name="Kuo A."/>
            <person name="Kohler A."/>
            <person name="Nagy L.G."/>
            <person name="Floudas D."/>
            <person name="Copeland A."/>
            <person name="Barry K.W."/>
            <person name="Cichocki N."/>
            <person name="Veneault-Fourrey C."/>
            <person name="LaButti K."/>
            <person name="Lindquist E.A."/>
            <person name="Lipzen A."/>
            <person name="Lundell T."/>
            <person name="Morin E."/>
            <person name="Murat C."/>
            <person name="Sun H."/>
            <person name="Tunlid A."/>
            <person name="Henrissat B."/>
            <person name="Grigoriev I.V."/>
            <person name="Hibbett D.S."/>
            <person name="Martin F."/>
            <person name="Nordberg H.P."/>
            <person name="Cantor M.N."/>
            <person name="Hua S.X."/>
        </authorList>
    </citation>
    <scope>NUCLEOTIDE SEQUENCE [LARGE SCALE GENOMIC DNA]</scope>
    <source>
        <strain evidence="3 4">Foug A</strain>
    </source>
</reference>
<proteinExistence type="predicted"/>
<gene>
    <name evidence="3" type="ORF">SCLCIDRAFT_9519</name>
</gene>
<protein>
    <recommendedName>
        <fullName evidence="5">Phospholipase D</fullName>
    </recommendedName>
</protein>
<keyword evidence="2" id="KW-0443">Lipid metabolism</keyword>
<dbReference type="PANTHER" id="PTHR18896:SF186">
    <property type="entry name" value="PHOSPHOLIPASE D"/>
    <property type="match status" value="1"/>
</dbReference>
<dbReference type="EMBL" id="KN822056">
    <property type="protein sequence ID" value="KIM60982.1"/>
    <property type="molecule type" value="Genomic_DNA"/>
</dbReference>
<dbReference type="AlphaFoldDB" id="A0A0C3A805"/>
<dbReference type="GO" id="GO:0009395">
    <property type="term" value="P:phospholipid catabolic process"/>
    <property type="evidence" value="ECO:0007669"/>
    <property type="project" value="TreeGrafter"/>
</dbReference>
<evidence type="ECO:0000313" key="3">
    <source>
        <dbReference type="EMBL" id="KIM60982.1"/>
    </source>
</evidence>
<dbReference type="InterPro" id="IPR015679">
    <property type="entry name" value="PLipase_D_fam"/>
</dbReference>
<accession>A0A0C3A805</accession>
<dbReference type="STRING" id="1036808.A0A0C3A805"/>
<reference evidence="4" key="2">
    <citation type="submission" date="2015-01" db="EMBL/GenBank/DDBJ databases">
        <title>Evolutionary Origins and Diversification of the Mycorrhizal Mutualists.</title>
        <authorList>
            <consortium name="DOE Joint Genome Institute"/>
            <consortium name="Mycorrhizal Genomics Consortium"/>
            <person name="Kohler A."/>
            <person name="Kuo A."/>
            <person name="Nagy L.G."/>
            <person name="Floudas D."/>
            <person name="Copeland A."/>
            <person name="Barry K.W."/>
            <person name="Cichocki N."/>
            <person name="Veneault-Fourrey C."/>
            <person name="LaButti K."/>
            <person name="Lindquist E.A."/>
            <person name="Lipzen A."/>
            <person name="Lundell T."/>
            <person name="Morin E."/>
            <person name="Murat C."/>
            <person name="Riley R."/>
            <person name="Ohm R."/>
            <person name="Sun H."/>
            <person name="Tunlid A."/>
            <person name="Henrissat B."/>
            <person name="Grigoriev I.V."/>
            <person name="Hibbett D.S."/>
            <person name="Martin F."/>
        </authorList>
    </citation>
    <scope>NUCLEOTIDE SEQUENCE [LARGE SCALE GENOMIC DNA]</scope>
    <source>
        <strain evidence="4">Foug A</strain>
    </source>
</reference>